<keyword evidence="6 14" id="KW-0808">Transferase</keyword>
<evidence type="ECO:0000256" key="6">
    <source>
        <dbReference type="ARBA" id="ARBA00022679"/>
    </source>
</evidence>
<name>A0AAV9XD93_9PEZI</name>
<evidence type="ECO:0000256" key="4">
    <source>
        <dbReference type="ARBA" id="ARBA00015561"/>
    </source>
</evidence>
<dbReference type="Proteomes" id="UP001365542">
    <property type="component" value="Unassembled WGS sequence"/>
</dbReference>
<proteinExistence type="inferred from homology"/>
<gene>
    <name evidence="15" type="primary">ALG3_1</name>
    <name evidence="15" type="ORF">TWF694_009972</name>
</gene>
<dbReference type="InterPro" id="IPR007873">
    <property type="entry name" value="Glycosyltransferase_ALG3"/>
</dbReference>
<feature type="transmembrane region" description="Helical" evidence="14">
    <location>
        <begin position="176"/>
        <end position="200"/>
    </location>
</feature>
<accession>A0AAV9XD93</accession>
<feature type="transmembrane region" description="Helical" evidence="14">
    <location>
        <begin position="365"/>
        <end position="385"/>
    </location>
</feature>
<dbReference type="GO" id="GO:0052925">
    <property type="term" value="F:dol-P-Man:Man(5)GlcNAc(2)-PP-Dol alpha-1,3-mannosyltransferase activity"/>
    <property type="evidence" value="ECO:0007669"/>
    <property type="project" value="UniProtKB-EC"/>
</dbReference>
<keyword evidence="8 14" id="KW-0256">Endoplasmic reticulum</keyword>
<keyword evidence="7 14" id="KW-0812">Transmembrane</keyword>
<keyword evidence="10 14" id="KW-0472">Membrane</keyword>
<keyword evidence="16" id="KW-1185">Reference proteome</keyword>
<evidence type="ECO:0000256" key="10">
    <source>
        <dbReference type="ARBA" id="ARBA00023136"/>
    </source>
</evidence>
<dbReference type="GO" id="GO:0005789">
    <property type="term" value="C:endoplasmic reticulum membrane"/>
    <property type="evidence" value="ECO:0007669"/>
    <property type="project" value="UniProtKB-SubCell"/>
</dbReference>
<feature type="transmembrane region" description="Helical" evidence="14">
    <location>
        <begin position="145"/>
        <end position="164"/>
    </location>
</feature>
<evidence type="ECO:0000256" key="1">
    <source>
        <dbReference type="ARBA" id="ARBA00004477"/>
    </source>
</evidence>
<evidence type="ECO:0000313" key="15">
    <source>
        <dbReference type="EMBL" id="KAK6539779.1"/>
    </source>
</evidence>
<organism evidence="15 16">
    <name type="scientific">Orbilia ellipsospora</name>
    <dbReference type="NCBI Taxonomy" id="2528407"/>
    <lineage>
        <taxon>Eukaryota</taxon>
        <taxon>Fungi</taxon>
        <taxon>Dikarya</taxon>
        <taxon>Ascomycota</taxon>
        <taxon>Pezizomycotina</taxon>
        <taxon>Orbiliomycetes</taxon>
        <taxon>Orbiliales</taxon>
        <taxon>Orbiliaceae</taxon>
        <taxon>Orbilia</taxon>
    </lineage>
</organism>
<sequence length="429" mass="49089">MEILTTVYRWAIGAAQNPKYARPTAYALLCFDGLLSFAILRKVPYTEIDWEAYMEQVAQYRAGERDYRNIKGGTGPLVYPAGHVYIFNWLYSLTDGGVRRERVQAIFWLTYMVTLWITMLCYRTAKAPPWILGLLVLSKRLHSIYLLRFFNDCFCTLLILISLLCAQKRQSTLSAIFYSLSVSVKMSSLLYLPALGLVFILNDGSSEKAIRLALLMLQLQVILALPFIASENGSLVGYVGRAFEFSRAFLWRWTVNWRFVGEAVFTSSLFKYGLLGLHASLLLFFLVTRWLRPAGRGVIEFIKSPVIRAMSTDEQTQVAQRVDGRYVLTTLFTCNLIGMLCARSLHYQFYSWMAWTTPFLLWRSGWGPIFVVLVWVVQEYAWNVYPSTRASSALAVGAILVQIAGVWWGTRDADHDDHEQGEVEARKRQ</sequence>
<feature type="transmembrane region" description="Helical" evidence="14">
    <location>
        <begin position="269"/>
        <end position="287"/>
    </location>
</feature>
<evidence type="ECO:0000256" key="3">
    <source>
        <dbReference type="ARBA" id="ARBA00011964"/>
    </source>
</evidence>
<evidence type="ECO:0000256" key="5">
    <source>
        <dbReference type="ARBA" id="ARBA00022676"/>
    </source>
</evidence>
<comment type="similarity">
    <text evidence="13">Belongs to the glycosyltransferase ALG3 family.</text>
</comment>
<evidence type="ECO:0000256" key="13">
    <source>
        <dbReference type="ARBA" id="ARBA00093457"/>
    </source>
</evidence>
<feature type="transmembrane region" description="Helical" evidence="14">
    <location>
        <begin position="326"/>
        <end position="345"/>
    </location>
</feature>
<feature type="transmembrane region" description="Helical" evidence="14">
    <location>
        <begin position="105"/>
        <end position="125"/>
    </location>
</feature>
<evidence type="ECO:0000256" key="8">
    <source>
        <dbReference type="ARBA" id="ARBA00022824"/>
    </source>
</evidence>
<comment type="caution">
    <text evidence="15">The sequence shown here is derived from an EMBL/GenBank/DDBJ whole genome shotgun (WGS) entry which is preliminary data.</text>
</comment>
<keyword evidence="9 14" id="KW-1133">Transmembrane helix</keyword>
<keyword evidence="5 14" id="KW-0328">Glycosyltransferase</keyword>
<comment type="pathway">
    <text evidence="2 14">Protein modification; protein glycosylation.</text>
</comment>
<protein>
    <recommendedName>
        <fullName evidence="4 14">Dol-P-Man:Man(5)GlcNAc(2)-PP-Dol alpha-1,3-mannosyltransferase</fullName>
        <ecNumber evidence="3 14">2.4.1.258</ecNumber>
    </recommendedName>
    <alternativeName>
        <fullName evidence="14">Dol-P-Man-dependent alpha(1-3)-mannosyltransferase</fullName>
    </alternativeName>
</protein>
<evidence type="ECO:0000313" key="16">
    <source>
        <dbReference type="Proteomes" id="UP001365542"/>
    </source>
</evidence>
<dbReference type="AlphaFoldDB" id="A0AAV9XD93"/>
<feature type="transmembrane region" description="Helical" evidence="14">
    <location>
        <begin position="392"/>
        <end position="410"/>
    </location>
</feature>
<evidence type="ECO:0000256" key="7">
    <source>
        <dbReference type="ARBA" id="ARBA00022692"/>
    </source>
</evidence>
<evidence type="ECO:0000256" key="14">
    <source>
        <dbReference type="RuleBase" id="RU364047"/>
    </source>
</evidence>
<comment type="subcellular location">
    <subcellularLocation>
        <location evidence="1 14">Endoplasmic reticulum membrane</location>
        <topology evidence="1 14">Multi-pass membrane protein</topology>
    </subcellularLocation>
</comment>
<dbReference type="PANTHER" id="PTHR12646:SF0">
    <property type="entry name" value="DOL-P-MAN:MAN(5)GLCNAC(2)-PP-DOL ALPHA-1,3-MANNOSYLTRANSFERASE"/>
    <property type="match status" value="1"/>
</dbReference>
<evidence type="ECO:0000256" key="11">
    <source>
        <dbReference type="ARBA" id="ARBA00044743"/>
    </source>
</evidence>
<evidence type="ECO:0000256" key="9">
    <source>
        <dbReference type="ARBA" id="ARBA00022989"/>
    </source>
</evidence>
<dbReference type="Pfam" id="PF05208">
    <property type="entry name" value="ALG3"/>
    <property type="match status" value="1"/>
</dbReference>
<comment type="catalytic activity">
    <reaction evidence="12 14">
        <text>an alpha-D-Man-(1-&gt;2)-alpha-D-Man-(1-&gt;2)-alpha-D-Man-(1-&gt;3)-[alpha-D-Man-(1-&gt;6)]-beta-D-Man-(1-&gt;4)-beta-D-GlcNAc-(1-&gt;4)-alpha-D-GlcNAc-diphospho-di-trans,poly-cis-dolichol + a di-trans,poly-cis-dolichyl beta-D-mannosyl phosphate = an alpha-D-Man-(1-&gt;2)-alpha-D-Man-(1-&gt;2)-alpha-D-Man-(1-&gt;3)-[alpha-D-Man-(1-&gt;3)-alpha-D-Man-(1-&gt;6)]-beta-D-Man-(1-&gt;4)-beta-D-GlcNAc-(1-&gt;4)-alpha-D-GlcNAc-diphospho-di-trans,poly-cis-dolichol + a di-trans,poly-cis-dolichyl phosphate + H(+)</text>
        <dbReference type="Rhea" id="RHEA:29527"/>
        <dbReference type="Rhea" id="RHEA-COMP:19498"/>
        <dbReference type="Rhea" id="RHEA-COMP:19501"/>
        <dbReference type="Rhea" id="RHEA-COMP:19516"/>
        <dbReference type="Rhea" id="RHEA-COMP:19517"/>
        <dbReference type="ChEBI" id="CHEBI:15378"/>
        <dbReference type="ChEBI" id="CHEBI:57683"/>
        <dbReference type="ChEBI" id="CHEBI:58211"/>
        <dbReference type="ChEBI" id="CHEBI:132515"/>
        <dbReference type="ChEBI" id="CHEBI:132516"/>
        <dbReference type="EC" id="2.4.1.258"/>
    </reaction>
    <physiologicalReaction direction="left-to-right" evidence="12 14">
        <dbReference type="Rhea" id="RHEA:29528"/>
    </physiologicalReaction>
</comment>
<evidence type="ECO:0000256" key="2">
    <source>
        <dbReference type="ARBA" id="ARBA00004922"/>
    </source>
</evidence>
<evidence type="ECO:0000256" key="12">
    <source>
        <dbReference type="ARBA" id="ARBA00049506"/>
    </source>
</evidence>
<dbReference type="PANTHER" id="PTHR12646">
    <property type="entry name" value="NOT56 - RELATED"/>
    <property type="match status" value="1"/>
</dbReference>
<comment type="function">
    <text evidence="11 14">Dol-P-Man:Man(5)GlcNAc(2)-PP-Dol alpha-1,3-mannosyltransferase that operates in the biosynthetic pathway of dolichol-linked oligosaccharides, the glycan precursors employed in protein asparagine (N)-glycosylation. The assembly of dolichol-linked oligosaccharides begins on the cytosolic side of the endoplasmic reticulum membrane and finishes in its lumen. The sequential addition of sugars to dolichol pyrophosphate produces dolichol-linked oligosaccharides containing fourteen sugars, including two GlcNAcs, nine mannoses and three glucoses. Once assembled, the oligosaccharide is transferred from the lipid to nascent proteins by oligosaccharyltransferases. In the lumen of the endoplasmic reticulum, adds the first dolichyl beta-D-mannosyl phosphate derived mannose in an alpha-1,3 linkage to Man(5)GlcNAc(2)-PP-dolichol to produce Man(6)GlcNAc(2)-PP-dolichol.</text>
</comment>
<dbReference type="EC" id="2.4.1.258" evidence="3 14"/>
<dbReference type="EMBL" id="JAVHJO010000006">
    <property type="protein sequence ID" value="KAK6539779.1"/>
    <property type="molecule type" value="Genomic_DNA"/>
</dbReference>
<reference evidence="15 16" key="1">
    <citation type="submission" date="2019-10" db="EMBL/GenBank/DDBJ databases">
        <authorList>
            <person name="Palmer J.M."/>
        </authorList>
    </citation>
    <scope>NUCLEOTIDE SEQUENCE [LARGE SCALE GENOMIC DNA]</scope>
    <source>
        <strain evidence="15 16">TWF694</strain>
    </source>
</reference>